<dbReference type="AlphaFoldDB" id="A0A2T9YP30"/>
<dbReference type="SUPFAM" id="SSF46579">
    <property type="entry name" value="Prefoldin"/>
    <property type="match status" value="1"/>
</dbReference>
<feature type="coiled-coil region" evidence="5">
    <location>
        <begin position="28"/>
        <end position="119"/>
    </location>
</feature>
<keyword evidence="5" id="KW-0175">Coiled coil</keyword>
<dbReference type="InterPro" id="IPR009053">
    <property type="entry name" value="Prefoldin"/>
</dbReference>
<name>A0A2T9YP30_9FUNG</name>
<dbReference type="OrthoDB" id="10250441at2759"/>
<evidence type="ECO:0000256" key="2">
    <source>
        <dbReference type="ARBA" id="ARBA00023186"/>
    </source>
</evidence>
<keyword evidence="2 4" id="KW-0143">Chaperone</keyword>
<evidence type="ECO:0000313" key="6">
    <source>
        <dbReference type="EMBL" id="PVU94051.1"/>
    </source>
</evidence>
<dbReference type="FunFam" id="1.10.287.370:FF:000005">
    <property type="entry name" value="Prefoldin subunit 4"/>
    <property type="match status" value="1"/>
</dbReference>
<keyword evidence="7" id="KW-1185">Reference proteome</keyword>
<protein>
    <recommendedName>
        <fullName evidence="4">Prefoldin subunit 4</fullName>
    </recommendedName>
</protein>
<accession>A0A2T9YP30</accession>
<evidence type="ECO:0000256" key="5">
    <source>
        <dbReference type="SAM" id="Coils"/>
    </source>
</evidence>
<reference evidence="6 7" key="1">
    <citation type="journal article" date="2018" name="MBio">
        <title>Comparative Genomics Reveals the Core Gene Toolbox for the Fungus-Insect Symbiosis.</title>
        <authorList>
            <person name="Wang Y."/>
            <person name="Stata M."/>
            <person name="Wang W."/>
            <person name="Stajich J.E."/>
            <person name="White M.M."/>
            <person name="Moncalvo J.M."/>
        </authorList>
    </citation>
    <scope>NUCLEOTIDE SEQUENCE [LARGE SCALE GENOMIC DNA]</scope>
    <source>
        <strain evidence="6 7">SWE-8-4</strain>
    </source>
</reference>
<dbReference type="Proteomes" id="UP000245383">
    <property type="component" value="Unassembled WGS sequence"/>
</dbReference>
<comment type="function">
    <text evidence="3 4">Binds specifically to cytosolic chaperonin (c-CPN) and transfers target proteins to it. Binds to nascent polypeptide chain and promotes folding in an environment in which there are many competing pathways for nonnative proteins.</text>
</comment>
<dbReference type="EMBL" id="MBFR01000103">
    <property type="protein sequence ID" value="PVU94051.1"/>
    <property type="molecule type" value="Genomic_DNA"/>
</dbReference>
<comment type="caution">
    <text evidence="6">The sequence shown here is derived from an EMBL/GenBank/DDBJ whole genome shotgun (WGS) entry which is preliminary data.</text>
</comment>
<sequence>MDKIRLLERTNEKDTELGWEDQLHINQFSKLNSKYEVLEQAYETAKKEKEYLVDLEMELELLDEESKIAYKLGDAFVKLGHEEALEQVETDKKAAESKLDGMKTELDSISQTLSELKTKLYAKFGNSINLDKD</sequence>
<dbReference type="PIRSF" id="PIRSF016477">
    <property type="entry name" value="Prefoldin_subunit_4"/>
    <property type="match status" value="1"/>
</dbReference>
<dbReference type="GO" id="GO:0005737">
    <property type="term" value="C:cytoplasm"/>
    <property type="evidence" value="ECO:0007669"/>
    <property type="project" value="TreeGrafter"/>
</dbReference>
<dbReference type="Gene3D" id="1.10.287.370">
    <property type="match status" value="1"/>
</dbReference>
<evidence type="ECO:0000256" key="4">
    <source>
        <dbReference type="PIRNR" id="PIRNR016477"/>
    </source>
</evidence>
<proteinExistence type="inferred from homology"/>
<evidence type="ECO:0000313" key="7">
    <source>
        <dbReference type="Proteomes" id="UP000245383"/>
    </source>
</evidence>
<dbReference type="GO" id="GO:0051082">
    <property type="term" value="F:unfolded protein binding"/>
    <property type="evidence" value="ECO:0007669"/>
    <property type="project" value="InterPro"/>
</dbReference>
<organism evidence="6 7">
    <name type="scientific">Smittium simulii</name>
    <dbReference type="NCBI Taxonomy" id="133385"/>
    <lineage>
        <taxon>Eukaryota</taxon>
        <taxon>Fungi</taxon>
        <taxon>Fungi incertae sedis</taxon>
        <taxon>Zoopagomycota</taxon>
        <taxon>Kickxellomycotina</taxon>
        <taxon>Harpellomycetes</taxon>
        <taxon>Harpellales</taxon>
        <taxon>Legeriomycetaceae</taxon>
        <taxon>Smittium</taxon>
    </lineage>
</organism>
<comment type="subunit">
    <text evidence="4">Heterohexamer of two PFD-alpha type and four PFD-beta type subunits.</text>
</comment>
<dbReference type="InterPro" id="IPR016661">
    <property type="entry name" value="PFDN4"/>
</dbReference>
<dbReference type="STRING" id="133385.A0A2T9YP30"/>
<dbReference type="InterPro" id="IPR002777">
    <property type="entry name" value="PFD_beta-like"/>
</dbReference>
<dbReference type="Pfam" id="PF01920">
    <property type="entry name" value="Prefoldin_2"/>
    <property type="match status" value="1"/>
</dbReference>
<evidence type="ECO:0000256" key="1">
    <source>
        <dbReference type="ARBA" id="ARBA00008045"/>
    </source>
</evidence>
<dbReference type="GO" id="GO:0016272">
    <property type="term" value="C:prefoldin complex"/>
    <property type="evidence" value="ECO:0007669"/>
    <property type="project" value="UniProtKB-UniRule"/>
</dbReference>
<dbReference type="PANTHER" id="PTHR21100">
    <property type="entry name" value="PREFOLDIN SUBUNIT 4"/>
    <property type="match status" value="1"/>
</dbReference>
<gene>
    <name evidence="6" type="ORF">BB561_002846</name>
</gene>
<evidence type="ECO:0000256" key="3">
    <source>
        <dbReference type="ARBA" id="ARBA00024667"/>
    </source>
</evidence>
<comment type="similarity">
    <text evidence="1 4">Belongs to the prefoldin subunit beta family.</text>
</comment>
<dbReference type="PANTHER" id="PTHR21100:SF9">
    <property type="entry name" value="PREFOLDIN SUBUNIT 4"/>
    <property type="match status" value="1"/>
</dbReference>
<dbReference type="GO" id="GO:0006457">
    <property type="term" value="P:protein folding"/>
    <property type="evidence" value="ECO:0007669"/>
    <property type="project" value="UniProtKB-UniRule"/>
</dbReference>